<dbReference type="InterPro" id="IPR050238">
    <property type="entry name" value="DNA_Rep/Repair_Clamp_Loader"/>
</dbReference>
<dbReference type="Proteomes" id="UP000272193">
    <property type="component" value="Unassembled WGS sequence"/>
</dbReference>
<gene>
    <name evidence="1" type="ORF">EDC62_1291</name>
</gene>
<reference evidence="1 2" key="1">
    <citation type="submission" date="2018-11" db="EMBL/GenBank/DDBJ databases">
        <title>Genomic Encyclopedia of Type Strains, Phase IV (KMG-IV): sequencing the most valuable type-strain genomes for metagenomic binning, comparative biology and taxonomic classification.</title>
        <authorList>
            <person name="Goeker M."/>
        </authorList>
    </citation>
    <scope>NUCLEOTIDE SEQUENCE [LARGE SCALE GENOMIC DNA]</scope>
    <source>
        <strain evidence="1 2">DSM 101684</strain>
    </source>
</reference>
<dbReference type="SUPFAM" id="SSF52540">
    <property type="entry name" value="P-loop containing nucleoside triphosphate hydrolases"/>
    <property type="match status" value="1"/>
</dbReference>
<keyword evidence="2" id="KW-1185">Reference proteome</keyword>
<dbReference type="PANTHER" id="PTHR11669:SF8">
    <property type="entry name" value="DNA POLYMERASE III SUBUNIT DELTA"/>
    <property type="match status" value="1"/>
</dbReference>
<evidence type="ECO:0000313" key="2">
    <source>
        <dbReference type="Proteomes" id="UP000272193"/>
    </source>
</evidence>
<accession>A0A3N4UTE7</accession>
<proteinExistence type="predicted"/>
<dbReference type="Gene3D" id="3.40.50.300">
    <property type="entry name" value="P-loop containing nucleotide triphosphate hydrolases"/>
    <property type="match status" value="1"/>
</dbReference>
<dbReference type="GO" id="GO:0009360">
    <property type="term" value="C:DNA polymerase III complex"/>
    <property type="evidence" value="ECO:0007669"/>
    <property type="project" value="TreeGrafter"/>
</dbReference>
<organism evidence="1 2">
    <name type="scientific">Tibeticola sediminis</name>
    <dbReference type="NCBI Taxonomy" id="1917811"/>
    <lineage>
        <taxon>Bacteria</taxon>
        <taxon>Pseudomonadati</taxon>
        <taxon>Pseudomonadota</taxon>
        <taxon>Betaproteobacteria</taxon>
        <taxon>Burkholderiales</taxon>
        <taxon>Comamonadaceae</taxon>
        <taxon>Tibeticola</taxon>
    </lineage>
</organism>
<dbReference type="EMBL" id="RKQL01000002">
    <property type="protein sequence ID" value="RPE70801.1"/>
    <property type="molecule type" value="Genomic_DNA"/>
</dbReference>
<evidence type="ECO:0000313" key="1">
    <source>
        <dbReference type="EMBL" id="RPE70801.1"/>
    </source>
</evidence>
<dbReference type="GO" id="GO:0006261">
    <property type="term" value="P:DNA-templated DNA replication"/>
    <property type="evidence" value="ECO:0007669"/>
    <property type="project" value="TreeGrafter"/>
</dbReference>
<dbReference type="OrthoDB" id="9811073at2"/>
<sequence>MPTLPPWLMPALAQLLERRGHAFLILGPSGLGQRELALALAQAWLCDAPTADGACGACASCHAIEVRAHADLAVLMPETDLLALGWPLPEKAQADIDEKRRKPSAEIRVEVLRDAIEFSQRTSARGRGKVVLIDPADRMNEIAANALLKTLEEPAGETRFVLATQAAHRLPATIRSRCQSVSLAWPSSAEVLPWLERQGVAAEDARAFLRLAGGLPFEALRLAQGDRSAAQWAAMPAALARGDASALSGLTLAQSISFLQKLSVDLMTRRLGGPPRFFEPQDLPVARAEVDSAAALAALSAWAKALLRAAETADHPFQPALALEALAAQAHKVLRMA</sequence>
<dbReference type="InterPro" id="IPR027417">
    <property type="entry name" value="P-loop_NTPase"/>
</dbReference>
<dbReference type="Pfam" id="PF13177">
    <property type="entry name" value="DNA_pol3_delta2"/>
    <property type="match status" value="1"/>
</dbReference>
<name>A0A3N4UTE7_9BURK</name>
<protein>
    <submittedName>
        <fullName evidence="1">DNA polymerase-3 subunit delta</fullName>
    </submittedName>
</protein>
<dbReference type="AlphaFoldDB" id="A0A3N4UTE7"/>
<dbReference type="RefSeq" id="WP_124221757.1">
    <property type="nucleotide sequence ID" value="NZ_RKQL01000002.1"/>
</dbReference>
<comment type="caution">
    <text evidence="1">The sequence shown here is derived from an EMBL/GenBank/DDBJ whole genome shotgun (WGS) entry which is preliminary data.</text>
</comment>
<dbReference type="PANTHER" id="PTHR11669">
    <property type="entry name" value="REPLICATION FACTOR C / DNA POLYMERASE III GAMMA-TAU SUBUNIT"/>
    <property type="match status" value="1"/>
</dbReference>